<keyword evidence="2" id="KW-1185">Reference proteome</keyword>
<dbReference type="AlphaFoldDB" id="A0A1R0H807"/>
<organism evidence="1 2">
    <name type="scientific">Smittium mucronatum</name>
    <dbReference type="NCBI Taxonomy" id="133383"/>
    <lineage>
        <taxon>Eukaryota</taxon>
        <taxon>Fungi</taxon>
        <taxon>Fungi incertae sedis</taxon>
        <taxon>Zoopagomycota</taxon>
        <taxon>Kickxellomycotina</taxon>
        <taxon>Harpellomycetes</taxon>
        <taxon>Harpellales</taxon>
        <taxon>Legeriomycetaceae</taxon>
        <taxon>Smittium</taxon>
    </lineage>
</organism>
<reference evidence="1 2" key="1">
    <citation type="journal article" date="2016" name="Mol. Biol. Evol.">
        <title>Genome-Wide Survey of Gut Fungi (Harpellales) Reveals the First Horizontally Transferred Ubiquitin Gene from a Mosquito Host.</title>
        <authorList>
            <person name="Wang Y."/>
            <person name="White M.M."/>
            <person name="Kvist S."/>
            <person name="Moncalvo J.M."/>
        </authorList>
    </citation>
    <scope>NUCLEOTIDE SEQUENCE [LARGE SCALE GENOMIC DNA]</scope>
    <source>
        <strain evidence="1 2">ALG-7-W6</strain>
    </source>
</reference>
<sequence length="204" mass="23671">MYTSAYLFHGFQKLEMVRITRNTTTTPRNICIVLPFSGSWKPSEASIRINWGEVGGHQLYHETPFFSLVVAMEKVFFDIFKQPKLLIFPHFGNIGELHINGYWRSQNRFVYIPPKPDQIFFPREICAHLFSTKLDYLLVFDCPNLYSLIAGSCIQESKHNGSGCTIVDPVFFFFFSKPRWSPRPPSTPSSFGYSMRHCNKPDRI</sequence>
<proteinExistence type="predicted"/>
<protein>
    <submittedName>
        <fullName evidence="1">Uncharacterized protein</fullName>
    </submittedName>
</protein>
<comment type="caution">
    <text evidence="1">The sequence shown here is derived from an EMBL/GenBank/DDBJ whole genome shotgun (WGS) entry which is preliminary data.</text>
</comment>
<dbReference type="EMBL" id="LSSL01000158">
    <property type="protein sequence ID" value="OLY85315.1"/>
    <property type="molecule type" value="Genomic_DNA"/>
</dbReference>
<name>A0A1R0H807_9FUNG</name>
<evidence type="ECO:0000313" key="1">
    <source>
        <dbReference type="EMBL" id="OLY85315.1"/>
    </source>
</evidence>
<accession>A0A1R0H807</accession>
<dbReference type="Proteomes" id="UP000187455">
    <property type="component" value="Unassembled WGS sequence"/>
</dbReference>
<evidence type="ECO:0000313" key="2">
    <source>
        <dbReference type="Proteomes" id="UP000187455"/>
    </source>
</evidence>
<gene>
    <name evidence="1" type="ORF">AYI68_g499</name>
</gene>